<feature type="chain" id="PRO_5046205413" evidence="1">
    <location>
        <begin position="32"/>
        <end position="520"/>
    </location>
</feature>
<dbReference type="EMBL" id="JBIAPI010000001">
    <property type="protein sequence ID" value="MFF3222411.1"/>
    <property type="molecule type" value="Genomic_DNA"/>
</dbReference>
<proteinExistence type="predicted"/>
<feature type="signal peptide" evidence="1">
    <location>
        <begin position="1"/>
        <end position="31"/>
    </location>
</feature>
<comment type="caution">
    <text evidence="2">The sequence shown here is derived from an EMBL/GenBank/DDBJ whole genome shotgun (WGS) entry which is preliminary data.</text>
</comment>
<dbReference type="InterPro" id="IPR021345">
    <property type="entry name" value="DUF2961"/>
</dbReference>
<sequence>MLFDPRTRVSSFRVLVALVVALLTVPVVATAQPAAVVGDAAGIAAATVGWDTYRRLDALPYLSGAVQAQQYSSFDRSGGNKDWTGGCLRQDGPRCVVAEDDGAGEIDSIWFTINRGDVTALGDIRIEVDDQLVLDEPLQSVVDGEFGPPFVFPLVANAKQSPGGVYIKVPMPYRNSMRVSLSKPVEYYHVTFRHFPNPVGIRTFDRSDPALDVLATLLAAGTRDPKPIVLGARTQTHKVDVPDEAPVELPKAVGTGSISALRVRLPAGTDTAQVRLRIRFDGHDLVDSPIGEFFGAGLGPADVRSLLFATSPEPDGWLSAWWPMPFADEAVVSLRNDTGAPIRGIDTELVVAPDAAWGRALSSGQAGYFTTRSHAGPTTPNRDWLFADVTGIGKFVGVSHSMSGRHVDTSMGRDAVFMEGDEKVYVDGSATPQLHGTGTEDFYEGGWFFDYGKRYTLPLTGQPTVRMTDNGCPDYCATAYRLMLADSVGYRSSLRFGIEHGPTNDEQADYSSTAFLYTRP</sequence>
<evidence type="ECO:0000256" key="1">
    <source>
        <dbReference type="SAM" id="SignalP"/>
    </source>
</evidence>
<protein>
    <submittedName>
        <fullName evidence="2">Glycoside hydrolase family 172 protein</fullName>
    </submittedName>
</protein>
<evidence type="ECO:0000313" key="2">
    <source>
        <dbReference type="EMBL" id="MFF3222411.1"/>
    </source>
</evidence>
<dbReference type="Pfam" id="PF11175">
    <property type="entry name" value="DUF2961"/>
    <property type="match status" value="1"/>
</dbReference>
<organism evidence="2 3">
    <name type="scientific">Nocardia suismassiliense</name>
    <dbReference type="NCBI Taxonomy" id="2077092"/>
    <lineage>
        <taxon>Bacteria</taxon>
        <taxon>Bacillati</taxon>
        <taxon>Actinomycetota</taxon>
        <taxon>Actinomycetes</taxon>
        <taxon>Mycobacteriales</taxon>
        <taxon>Nocardiaceae</taxon>
        <taxon>Nocardia</taxon>
    </lineage>
</organism>
<accession>A0ABW6QMG4</accession>
<reference evidence="2 3" key="1">
    <citation type="submission" date="2024-10" db="EMBL/GenBank/DDBJ databases">
        <title>The Natural Products Discovery Center: Release of the First 8490 Sequenced Strains for Exploring Actinobacteria Biosynthetic Diversity.</title>
        <authorList>
            <person name="Kalkreuter E."/>
            <person name="Kautsar S.A."/>
            <person name="Yang D."/>
            <person name="Bader C.D."/>
            <person name="Teijaro C.N."/>
            <person name="Fluegel L."/>
            <person name="Davis C.M."/>
            <person name="Simpson J.R."/>
            <person name="Lauterbach L."/>
            <person name="Steele A.D."/>
            <person name="Gui C."/>
            <person name="Meng S."/>
            <person name="Li G."/>
            <person name="Viehrig K."/>
            <person name="Ye F."/>
            <person name="Su P."/>
            <person name="Kiefer A.F."/>
            <person name="Nichols A."/>
            <person name="Cepeda A.J."/>
            <person name="Yan W."/>
            <person name="Fan B."/>
            <person name="Jiang Y."/>
            <person name="Adhikari A."/>
            <person name="Zheng C.-J."/>
            <person name="Schuster L."/>
            <person name="Cowan T.M."/>
            <person name="Smanski M.J."/>
            <person name="Chevrette M.G."/>
            <person name="De Carvalho L.P.S."/>
            <person name="Shen B."/>
        </authorList>
    </citation>
    <scope>NUCLEOTIDE SEQUENCE [LARGE SCALE GENOMIC DNA]</scope>
    <source>
        <strain evidence="2 3">NPDC003040</strain>
    </source>
</reference>
<keyword evidence="2" id="KW-0378">Hydrolase</keyword>
<dbReference type="GO" id="GO:0016787">
    <property type="term" value="F:hydrolase activity"/>
    <property type="evidence" value="ECO:0007669"/>
    <property type="project" value="UniProtKB-KW"/>
</dbReference>
<keyword evidence="3" id="KW-1185">Reference proteome</keyword>
<evidence type="ECO:0000313" key="3">
    <source>
        <dbReference type="Proteomes" id="UP001601948"/>
    </source>
</evidence>
<dbReference type="Gene3D" id="2.60.120.1390">
    <property type="match status" value="3"/>
</dbReference>
<name>A0ABW6QMG4_9NOCA</name>
<keyword evidence="1" id="KW-0732">Signal</keyword>
<dbReference type="Proteomes" id="UP001601948">
    <property type="component" value="Unassembled WGS sequence"/>
</dbReference>
<dbReference type="RefSeq" id="WP_387714368.1">
    <property type="nucleotide sequence ID" value="NZ_JBIAPI010000001.1"/>
</dbReference>
<gene>
    <name evidence="2" type="ORF">ACFYV7_06410</name>
</gene>